<evidence type="ECO:0000313" key="3">
    <source>
        <dbReference type="Proteomes" id="UP000022433"/>
    </source>
</evidence>
<evidence type="ECO:0000256" key="1">
    <source>
        <dbReference type="SAM" id="Phobius"/>
    </source>
</evidence>
<reference evidence="2 3" key="1">
    <citation type="submission" date="2014-02" db="EMBL/GenBank/DDBJ databases">
        <authorList>
            <person name="Sears C."/>
            <person name="Carroll K."/>
            <person name="Sack B.R."/>
            <person name="Qadri F."/>
            <person name="Myers L.L."/>
            <person name="Chung G.-T."/>
            <person name="Escheverria P."/>
            <person name="Fraser C.M."/>
            <person name="Sadzewicz L."/>
            <person name="Shefchek K.A."/>
            <person name="Tallon L."/>
            <person name="Das S.P."/>
            <person name="Daugherty S."/>
            <person name="Mongodin E.F."/>
        </authorList>
    </citation>
    <scope>NUCLEOTIDE SEQUENCE [LARGE SCALE GENOMIC DNA]</scope>
    <source>
        <strain evidence="2 3">1007-1-F #10</strain>
    </source>
</reference>
<dbReference type="Proteomes" id="UP000022433">
    <property type="component" value="Unassembled WGS sequence"/>
</dbReference>
<accession>A0AAN4SJ01</accession>
<keyword evidence="1" id="KW-0472">Membrane</keyword>
<evidence type="ECO:0008006" key="4">
    <source>
        <dbReference type="Google" id="ProtNLM"/>
    </source>
</evidence>
<gene>
    <name evidence="2" type="ORF">M104_2015</name>
</gene>
<dbReference type="EMBL" id="JGEA01000020">
    <property type="protein sequence ID" value="EYA15023.1"/>
    <property type="molecule type" value="Genomic_DNA"/>
</dbReference>
<sequence>MHFDLPSSTFYFGREIKRNGLIYSVMYLLFYLFMPIKAFCFPPCL</sequence>
<organism evidence="2 3">
    <name type="scientific">Bacteroides fragilis str. 1007-1-F #10</name>
    <dbReference type="NCBI Taxonomy" id="1339295"/>
    <lineage>
        <taxon>Bacteria</taxon>
        <taxon>Pseudomonadati</taxon>
        <taxon>Bacteroidota</taxon>
        <taxon>Bacteroidia</taxon>
        <taxon>Bacteroidales</taxon>
        <taxon>Bacteroidaceae</taxon>
        <taxon>Bacteroides</taxon>
    </lineage>
</organism>
<evidence type="ECO:0000313" key="2">
    <source>
        <dbReference type="EMBL" id="EYA15023.1"/>
    </source>
</evidence>
<proteinExistence type="predicted"/>
<name>A0AAN4SJ01_BACFG</name>
<feature type="transmembrane region" description="Helical" evidence="1">
    <location>
        <begin position="20"/>
        <end position="40"/>
    </location>
</feature>
<protein>
    <recommendedName>
        <fullName evidence="4">Transmembrane protein</fullName>
    </recommendedName>
</protein>
<keyword evidence="1" id="KW-0812">Transmembrane</keyword>
<dbReference type="AlphaFoldDB" id="A0AAN4SJ01"/>
<comment type="caution">
    <text evidence="2">The sequence shown here is derived from an EMBL/GenBank/DDBJ whole genome shotgun (WGS) entry which is preliminary data.</text>
</comment>
<keyword evidence="1" id="KW-1133">Transmembrane helix</keyword>